<evidence type="ECO:0000256" key="3">
    <source>
        <dbReference type="ARBA" id="ARBA00022670"/>
    </source>
</evidence>
<sequence length="289" mass="34285">MENWGLITVRQAEALFMEKKFPILQKHQTQEVIAHEVAHQWFGNLVTMKWWNNLWLNEGFATMIGVKAIDFLANTTTQYSEMSPEYMCLSLRQDQKLNSIAVSHERNDSNGFLDSNSRIIVYKKAAIIIRMIERLVEEDVFQEGLHRFLDKHRYSNADHMDLFDELTHVHSSSSGGHLSGQVFSLNDVMDTWLRQPSFPVVHVRRENSSHLVLNQQRYNHNPRIRSDRENFTWIIPIFHDDPITQKHKVVWIVDKNEILFNNTAMKYIQKLHNNYHWITQKYQLIREVD</sequence>
<name>A0A9P1IWM5_9PELO</name>
<evidence type="ECO:0000256" key="5">
    <source>
        <dbReference type="ARBA" id="ARBA00022801"/>
    </source>
</evidence>
<dbReference type="GO" id="GO:0016020">
    <property type="term" value="C:membrane"/>
    <property type="evidence" value="ECO:0007669"/>
    <property type="project" value="TreeGrafter"/>
</dbReference>
<dbReference type="Proteomes" id="UP001152747">
    <property type="component" value="Unassembled WGS sequence"/>
</dbReference>
<reference evidence="9" key="1">
    <citation type="submission" date="2022-11" db="EMBL/GenBank/DDBJ databases">
        <authorList>
            <person name="Kikuchi T."/>
        </authorList>
    </citation>
    <scope>NUCLEOTIDE SEQUENCE</scope>
    <source>
        <strain evidence="9">PS1010</strain>
    </source>
</reference>
<dbReference type="GO" id="GO:0006508">
    <property type="term" value="P:proteolysis"/>
    <property type="evidence" value="ECO:0007669"/>
    <property type="project" value="UniProtKB-KW"/>
</dbReference>
<keyword evidence="3" id="KW-0645">Protease</keyword>
<dbReference type="PANTHER" id="PTHR11533">
    <property type="entry name" value="PROTEASE M1 ZINC METALLOPROTEASE"/>
    <property type="match status" value="1"/>
</dbReference>
<feature type="domain" description="Peptidase M1 membrane alanine aminopeptidase" evidence="8">
    <location>
        <begin position="1"/>
        <end position="192"/>
    </location>
</feature>
<gene>
    <name evidence="9" type="ORF">CAMP_LOCUS14144</name>
</gene>
<dbReference type="OrthoDB" id="6337587at2759"/>
<keyword evidence="10" id="KW-1185">Reference proteome</keyword>
<dbReference type="InterPro" id="IPR027268">
    <property type="entry name" value="Peptidase_M4/M1_CTD_sf"/>
</dbReference>
<dbReference type="Gene3D" id="2.60.40.1910">
    <property type="match status" value="1"/>
</dbReference>
<dbReference type="InterPro" id="IPR050344">
    <property type="entry name" value="Peptidase_M1_aminopeptidases"/>
</dbReference>
<dbReference type="GO" id="GO:0005737">
    <property type="term" value="C:cytoplasm"/>
    <property type="evidence" value="ECO:0007669"/>
    <property type="project" value="TreeGrafter"/>
</dbReference>
<dbReference type="InterPro" id="IPR014782">
    <property type="entry name" value="Peptidase_M1_dom"/>
</dbReference>
<dbReference type="GO" id="GO:0070006">
    <property type="term" value="F:metalloaminopeptidase activity"/>
    <property type="evidence" value="ECO:0007669"/>
    <property type="project" value="TreeGrafter"/>
</dbReference>
<comment type="similarity">
    <text evidence="2">Belongs to the peptidase M1 family.</text>
</comment>
<dbReference type="PRINTS" id="PR00756">
    <property type="entry name" value="ALADIPTASE"/>
</dbReference>
<dbReference type="GO" id="GO:0043171">
    <property type="term" value="P:peptide catabolic process"/>
    <property type="evidence" value="ECO:0007669"/>
    <property type="project" value="TreeGrafter"/>
</dbReference>
<evidence type="ECO:0000313" key="9">
    <source>
        <dbReference type="EMBL" id="CAI5451507.1"/>
    </source>
</evidence>
<dbReference type="GO" id="GO:0008270">
    <property type="term" value="F:zinc ion binding"/>
    <property type="evidence" value="ECO:0007669"/>
    <property type="project" value="InterPro"/>
</dbReference>
<evidence type="ECO:0000313" key="10">
    <source>
        <dbReference type="Proteomes" id="UP001152747"/>
    </source>
</evidence>
<keyword evidence="4" id="KW-0479">Metal-binding</keyword>
<dbReference type="Pfam" id="PF01433">
    <property type="entry name" value="Peptidase_M1"/>
    <property type="match status" value="1"/>
</dbReference>
<dbReference type="PANTHER" id="PTHR11533:SF299">
    <property type="entry name" value="AMINOPEPTIDASE"/>
    <property type="match status" value="1"/>
</dbReference>
<dbReference type="InterPro" id="IPR001930">
    <property type="entry name" value="Peptidase_M1"/>
</dbReference>
<evidence type="ECO:0000259" key="8">
    <source>
        <dbReference type="Pfam" id="PF01433"/>
    </source>
</evidence>
<evidence type="ECO:0000256" key="1">
    <source>
        <dbReference type="ARBA" id="ARBA00001947"/>
    </source>
</evidence>
<proteinExistence type="inferred from homology"/>
<dbReference type="GO" id="GO:0005615">
    <property type="term" value="C:extracellular space"/>
    <property type="evidence" value="ECO:0007669"/>
    <property type="project" value="TreeGrafter"/>
</dbReference>
<comment type="caution">
    <text evidence="9">The sequence shown here is derived from an EMBL/GenBank/DDBJ whole genome shotgun (WGS) entry which is preliminary data.</text>
</comment>
<comment type="cofactor">
    <cofactor evidence="1">
        <name>Zn(2+)</name>
        <dbReference type="ChEBI" id="CHEBI:29105"/>
    </cofactor>
</comment>
<dbReference type="SUPFAM" id="SSF55486">
    <property type="entry name" value="Metalloproteases ('zincins'), catalytic domain"/>
    <property type="match status" value="1"/>
</dbReference>
<evidence type="ECO:0000256" key="4">
    <source>
        <dbReference type="ARBA" id="ARBA00022723"/>
    </source>
</evidence>
<dbReference type="Gene3D" id="1.10.390.10">
    <property type="entry name" value="Neutral Protease Domain 2"/>
    <property type="match status" value="1"/>
</dbReference>
<keyword evidence="7" id="KW-0482">Metalloprotease</keyword>
<protein>
    <recommendedName>
        <fullName evidence="8">Peptidase M1 membrane alanine aminopeptidase domain-containing protein</fullName>
    </recommendedName>
</protein>
<organism evidence="9 10">
    <name type="scientific">Caenorhabditis angaria</name>
    <dbReference type="NCBI Taxonomy" id="860376"/>
    <lineage>
        <taxon>Eukaryota</taxon>
        <taxon>Metazoa</taxon>
        <taxon>Ecdysozoa</taxon>
        <taxon>Nematoda</taxon>
        <taxon>Chromadorea</taxon>
        <taxon>Rhabditida</taxon>
        <taxon>Rhabditina</taxon>
        <taxon>Rhabditomorpha</taxon>
        <taxon>Rhabditoidea</taxon>
        <taxon>Rhabditidae</taxon>
        <taxon>Peloderinae</taxon>
        <taxon>Caenorhabditis</taxon>
    </lineage>
</organism>
<keyword evidence="6" id="KW-0862">Zinc</keyword>
<evidence type="ECO:0000256" key="6">
    <source>
        <dbReference type="ARBA" id="ARBA00022833"/>
    </source>
</evidence>
<accession>A0A9P1IWM5</accession>
<evidence type="ECO:0000256" key="2">
    <source>
        <dbReference type="ARBA" id="ARBA00010136"/>
    </source>
</evidence>
<dbReference type="GO" id="GO:0042277">
    <property type="term" value="F:peptide binding"/>
    <property type="evidence" value="ECO:0007669"/>
    <property type="project" value="TreeGrafter"/>
</dbReference>
<dbReference type="AlphaFoldDB" id="A0A9P1IWM5"/>
<dbReference type="EMBL" id="CANHGI010000005">
    <property type="protein sequence ID" value="CAI5451507.1"/>
    <property type="molecule type" value="Genomic_DNA"/>
</dbReference>
<evidence type="ECO:0000256" key="7">
    <source>
        <dbReference type="ARBA" id="ARBA00023049"/>
    </source>
</evidence>
<keyword evidence="5" id="KW-0378">Hydrolase</keyword>